<comment type="subunit">
    <text evidence="8">Heterodimer. The mRNA-capping enzyme is composed of two separate chains alpha and beta, respectively a mRNA guanylyltransferase and an mRNA 5'-triphosphate monophosphatase.</text>
</comment>
<dbReference type="Gene3D" id="3.20.100.10">
    <property type="entry name" value="mRNA triphosphatase Cet1-like"/>
    <property type="match status" value="1"/>
</dbReference>
<dbReference type="InterPro" id="IPR040343">
    <property type="entry name" value="Cet1/Ctl1"/>
</dbReference>
<evidence type="ECO:0000256" key="1">
    <source>
        <dbReference type="ARBA" id="ARBA00001946"/>
    </source>
</evidence>
<keyword evidence="4 8" id="KW-0507">mRNA processing</keyword>
<dbReference type="AlphaFoldDB" id="A0A1E4RD86"/>
<evidence type="ECO:0000256" key="3">
    <source>
        <dbReference type="ARBA" id="ARBA00006345"/>
    </source>
</evidence>
<dbReference type="PANTHER" id="PTHR28118">
    <property type="entry name" value="POLYNUCLEOTIDE 5'-TRIPHOSPHATASE-RELATED"/>
    <property type="match status" value="1"/>
</dbReference>
<comment type="similarity">
    <text evidence="3 8">Belongs to the fungal TPase family.</text>
</comment>
<dbReference type="Pfam" id="PF02940">
    <property type="entry name" value="mRNA_triPase"/>
    <property type="match status" value="1"/>
</dbReference>
<dbReference type="InterPro" id="IPR037009">
    <property type="entry name" value="mRNA_triPase_Cet1_sf"/>
</dbReference>
<keyword evidence="6 8" id="KW-0539">Nucleus</keyword>
<evidence type="ECO:0000256" key="5">
    <source>
        <dbReference type="ARBA" id="ARBA00022801"/>
    </source>
</evidence>
<dbReference type="SUPFAM" id="SSF55154">
    <property type="entry name" value="CYTH-like phosphatases"/>
    <property type="match status" value="1"/>
</dbReference>
<evidence type="ECO:0000259" key="10">
    <source>
        <dbReference type="Pfam" id="PF02940"/>
    </source>
</evidence>
<feature type="region of interest" description="Disordered" evidence="9">
    <location>
        <begin position="1"/>
        <end position="75"/>
    </location>
</feature>
<dbReference type="GO" id="GO:0004651">
    <property type="term" value="F:polynucleotide 5'-phosphatase activity"/>
    <property type="evidence" value="ECO:0007669"/>
    <property type="project" value="UniProtKB-UniRule"/>
</dbReference>
<dbReference type="GO" id="GO:0140818">
    <property type="term" value="F:mRNA 5'-triphosphate monophosphatase activity"/>
    <property type="evidence" value="ECO:0007669"/>
    <property type="project" value="UniProtKB-EC"/>
</dbReference>
<dbReference type="EC" id="3.6.1.74" evidence="8"/>
<name>A0A1E4RD86_9ASCO</name>
<dbReference type="InterPro" id="IPR004206">
    <property type="entry name" value="mRNA_triPase_Cet1"/>
</dbReference>
<dbReference type="RefSeq" id="XP_020074260.1">
    <property type="nucleotide sequence ID" value="XM_020219041.1"/>
</dbReference>
<keyword evidence="8" id="KW-0506">mRNA capping</keyword>
<feature type="compositionally biased region" description="Polar residues" evidence="9">
    <location>
        <begin position="42"/>
        <end position="53"/>
    </location>
</feature>
<proteinExistence type="inferred from homology"/>
<comment type="catalytic activity">
    <reaction evidence="7">
        <text>a 5'-end triphospho-ribonucleoside in mRNA + H2O = a 5'-end diphospho-ribonucleoside in mRNA + phosphate + H(+)</text>
        <dbReference type="Rhea" id="RHEA:67004"/>
        <dbReference type="Rhea" id="RHEA-COMP:17164"/>
        <dbReference type="Rhea" id="RHEA-COMP:17165"/>
        <dbReference type="ChEBI" id="CHEBI:15377"/>
        <dbReference type="ChEBI" id="CHEBI:15378"/>
        <dbReference type="ChEBI" id="CHEBI:43474"/>
        <dbReference type="ChEBI" id="CHEBI:167616"/>
        <dbReference type="ChEBI" id="CHEBI:167618"/>
        <dbReference type="EC" id="3.6.1.74"/>
    </reaction>
    <physiologicalReaction direction="left-to-right" evidence="7">
        <dbReference type="Rhea" id="RHEA:67005"/>
    </physiologicalReaction>
</comment>
<comment type="subcellular location">
    <subcellularLocation>
        <location evidence="2 8">Nucleus</location>
    </subcellularLocation>
</comment>
<evidence type="ECO:0000256" key="4">
    <source>
        <dbReference type="ARBA" id="ARBA00022664"/>
    </source>
</evidence>
<evidence type="ECO:0000313" key="11">
    <source>
        <dbReference type="EMBL" id="ODV65193.1"/>
    </source>
</evidence>
<evidence type="ECO:0000313" key="12">
    <source>
        <dbReference type="Proteomes" id="UP000095085"/>
    </source>
</evidence>
<dbReference type="EMBL" id="KV454545">
    <property type="protein sequence ID" value="ODV65193.1"/>
    <property type="molecule type" value="Genomic_DNA"/>
</dbReference>
<evidence type="ECO:0000256" key="8">
    <source>
        <dbReference type="RuleBase" id="RU367053"/>
    </source>
</evidence>
<dbReference type="GO" id="GO:0006370">
    <property type="term" value="P:7-methylguanosine mRNA capping"/>
    <property type="evidence" value="ECO:0007669"/>
    <property type="project" value="UniProtKB-UniRule"/>
</dbReference>
<feature type="compositionally biased region" description="Basic and acidic residues" evidence="9">
    <location>
        <begin position="27"/>
        <end position="38"/>
    </location>
</feature>
<feature type="domain" description="mRNA triphosphatase Cet1-like" evidence="10">
    <location>
        <begin position="158"/>
        <end position="393"/>
    </location>
</feature>
<keyword evidence="12" id="KW-1185">Reference proteome</keyword>
<keyword evidence="5 8" id="KW-0378">Hydrolase</keyword>
<dbReference type="GeneID" id="30993591"/>
<protein>
    <recommendedName>
        <fullName evidence="8">mRNA-capping enzyme subunit beta</fullName>
        <ecNumber evidence="8">3.6.1.74</ecNumber>
    </recommendedName>
    <alternativeName>
        <fullName evidence="8">mRNA 5'-phosphatase</fullName>
    </alternativeName>
    <alternativeName>
        <fullName evidence="8">mRNA 5'-triphosphate monophosphatase</fullName>
    </alternativeName>
</protein>
<sequence>MISPIVSPVLNNAGPKASQRNSIADITNDKDVDIDTGKETILNVSRQSSSVKSNELPKQGEDRHRSSSLVDPNEIDKLEKIKSSSKSTVSKPRRYLKPPVWAQEWRPNSSSNGFHDEPIQFANGGIEGSSLTDKSVFNRSTTESVDLECSITNTIPAPSVVRTIAEWVYANFIEIPHINRKYVELELKFGTIMDKAAGRRLDINVSTECIYTNTSAIYFDSGVHEVGWNDMKSFLDELEKQYQEELKKSNSKIPKRKFSTLETDITDDIYQITQRGETPKSIRVSKDNNLDPPRYMAIHKQRISDLYIHNPSSMYDLRLSLSFEHPVPENSIEPIQKNNKPAITRLKKRSSWSHRPTVTRFDMTRVLRPKEIKTKLGKTQVEHDQSFEAELEIDVHELFTGFDKFKDGSDNIRFEELVEIFLNNARCLNNRVTRLASAGH</sequence>
<organism evidence="11 12">
    <name type="scientific">Hyphopichia burtonii NRRL Y-1933</name>
    <dbReference type="NCBI Taxonomy" id="984485"/>
    <lineage>
        <taxon>Eukaryota</taxon>
        <taxon>Fungi</taxon>
        <taxon>Dikarya</taxon>
        <taxon>Ascomycota</taxon>
        <taxon>Saccharomycotina</taxon>
        <taxon>Pichiomycetes</taxon>
        <taxon>Debaryomycetaceae</taxon>
        <taxon>Hyphopichia</taxon>
    </lineage>
</organism>
<dbReference type="GO" id="GO:0031533">
    <property type="term" value="C:mRNA capping enzyme complex"/>
    <property type="evidence" value="ECO:0007669"/>
    <property type="project" value="UniProtKB-UniRule"/>
</dbReference>
<evidence type="ECO:0000256" key="7">
    <source>
        <dbReference type="ARBA" id="ARBA00047740"/>
    </source>
</evidence>
<accession>A0A1E4RD86</accession>
<dbReference type="Proteomes" id="UP000095085">
    <property type="component" value="Unassembled WGS sequence"/>
</dbReference>
<dbReference type="STRING" id="984485.A0A1E4RD86"/>
<evidence type="ECO:0000256" key="2">
    <source>
        <dbReference type="ARBA" id="ARBA00004123"/>
    </source>
</evidence>
<evidence type="ECO:0000256" key="9">
    <source>
        <dbReference type="SAM" id="MobiDB-lite"/>
    </source>
</evidence>
<dbReference type="CDD" id="cd07470">
    <property type="entry name" value="CYTH-like_mRNA_RTPase"/>
    <property type="match status" value="1"/>
</dbReference>
<reference evidence="12" key="1">
    <citation type="submission" date="2016-05" db="EMBL/GenBank/DDBJ databases">
        <title>Comparative genomics of biotechnologically important yeasts.</title>
        <authorList>
            <consortium name="DOE Joint Genome Institute"/>
            <person name="Riley R."/>
            <person name="Haridas S."/>
            <person name="Wolfe K.H."/>
            <person name="Lopes M.R."/>
            <person name="Hittinger C.T."/>
            <person name="Goker M."/>
            <person name="Salamov A."/>
            <person name="Wisecaver J."/>
            <person name="Long T.M."/>
            <person name="Aerts A.L."/>
            <person name="Barry K."/>
            <person name="Choi C."/>
            <person name="Clum A."/>
            <person name="Coughlan A.Y."/>
            <person name="Deshpande S."/>
            <person name="Douglass A.P."/>
            <person name="Hanson S.J."/>
            <person name="Klenk H.-P."/>
            <person name="Labutti K."/>
            <person name="Lapidus A."/>
            <person name="Lindquist E."/>
            <person name="Lipzen A."/>
            <person name="Meier-Kolthoff J.P."/>
            <person name="Ohm R.A."/>
            <person name="Otillar R.P."/>
            <person name="Pangilinan J."/>
            <person name="Peng Y."/>
            <person name="Rokas A."/>
            <person name="Rosa C.A."/>
            <person name="Scheuner C."/>
            <person name="Sibirny A.A."/>
            <person name="Slot J.C."/>
            <person name="Stielow J.B."/>
            <person name="Sun H."/>
            <person name="Kurtzman C.P."/>
            <person name="Blackwell M."/>
            <person name="Grigoriev I.V."/>
            <person name="Jeffries T.W."/>
        </authorList>
    </citation>
    <scope>NUCLEOTIDE SEQUENCE [LARGE SCALE GENOMIC DNA]</scope>
    <source>
        <strain evidence="12">NRRL Y-1933</strain>
    </source>
</reference>
<dbReference type="InterPro" id="IPR033469">
    <property type="entry name" value="CYTH-like_dom_sf"/>
</dbReference>
<comment type="function">
    <text evidence="8">First step of mRNA capping. Converts the 5'-triphosphate end of a nascent mRNA chain into a diphosphate end.</text>
</comment>
<comment type="cofactor">
    <cofactor evidence="1 8">
        <name>Mg(2+)</name>
        <dbReference type="ChEBI" id="CHEBI:18420"/>
    </cofactor>
</comment>
<gene>
    <name evidence="11" type="ORF">HYPBUDRAFT_114369</name>
</gene>
<evidence type="ECO:0000256" key="6">
    <source>
        <dbReference type="ARBA" id="ARBA00023242"/>
    </source>
</evidence>
<dbReference type="PANTHER" id="PTHR28118:SF1">
    <property type="entry name" value="POLYNUCLEOTIDE 5'-TRIPHOSPHATASE CTL1-RELATED"/>
    <property type="match status" value="1"/>
</dbReference>
<dbReference type="OrthoDB" id="272147at2759"/>